<evidence type="ECO:0000313" key="12">
    <source>
        <dbReference type="Proteomes" id="UP000786811"/>
    </source>
</evidence>
<keyword evidence="6" id="KW-0547">Nucleotide-binding</keyword>
<protein>
    <recommendedName>
        <fullName evidence="3">5'-nucleotidase</fullName>
        <ecNumber evidence="3">3.1.3.5</ecNumber>
    </recommendedName>
</protein>
<keyword evidence="4" id="KW-0479">Metal-binding</keyword>
<dbReference type="InterPro" id="IPR006146">
    <property type="entry name" value="5'-Nucleotdase_CS"/>
</dbReference>
<dbReference type="FunFam" id="3.60.21.10:FF:000020">
    <property type="entry name" value="NT5E isoform 4"/>
    <property type="match status" value="2"/>
</dbReference>
<evidence type="ECO:0000256" key="2">
    <source>
        <dbReference type="ARBA" id="ARBA00006654"/>
    </source>
</evidence>
<name>A0A8J2HAY9_COTCN</name>
<accession>A0A8J2HAY9</accession>
<dbReference type="PROSITE" id="PS00786">
    <property type="entry name" value="5_NUCLEOTIDASE_2"/>
    <property type="match status" value="1"/>
</dbReference>
<evidence type="ECO:0000256" key="8">
    <source>
        <dbReference type="SAM" id="SignalP"/>
    </source>
</evidence>
<dbReference type="GO" id="GO:0006196">
    <property type="term" value="P:AMP catabolic process"/>
    <property type="evidence" value="ECO:0007669"/>
    <property type="project" value="TreeGrafter"/>
</dbReference>
<dbReference type="Pfam" id="PF02872">
    <property type="entry name" value="5_nucleotid_C"/>
    <property type="match status" value="2"/>
</dbReference>
<dbReference type="InterPro" id="IPR008334">
    <property type="entry name" value="5'-Nucleotdase_C"/>
</dbReference>
<dbReference type="PRINTS" id="PR01607">
    <property type="entry name" value="APYRASEFAMLY"/>
</dbReference>
<evidence type="ECO:0000256" key="6">
    <source>
        <dbReference type="ARBA" id="ARBA00022741"/>
    </source>
</evidence>
<comment type="caution">
    <text evidence="11">The sequence shown here is derived from an EMBL/GenBank/DDBJ whole genome shotgun (WGS) entry which is preliminary data.</text>
</comment>
<gene>
    <name evidence="11" type="ORF">HICCMSTLAB_LOCUS6090</name>
</gene>
<dbReference type="SUPFAM" id="SSF55816">
    <property type="entry name" value="5'-nucleotidase (syn. UDP-sugar hydrolase), C-terminal domain"/>
    <property type="match status" value="2"/>
</dbReference>
<dbReference type="InterPro" id="IPR006179">
    <property type="entry name" value="5_nucleotidase/apyrase"/>
</dbReference>
<evidence type="ECO:0000256" key="4">
    <source>
        <dbReference type="ARBA" id="ARBA00022723"/>
    </source>
</evidence>
<keyword evidence="12" id="KW-1185">Reference proteome</keyword>
<feature type="domain" description="5'-Nucleotidase C-terminal" evidence="10">
    <location>
        <begin position="339"/>
        <end position="520"/>
    </location>
</feature>
<evidence type="ECO:0000256" key="7">
    <source>
        <dbReference type="ARBA" id="ARBA00022801"/>
    </source>
</evidence>
<dbReference type="FunFam" id="3.90.780.10:FF:000001">
    <property type="entry name" value="NT5E isoform 3"/>
    <property type="match status" value="2"/>
</dbReference>
<dbReference type="EMBL" id="CAJNRD030001120">
    <property type="protein sequence ID" value="CAG5092369.1"/>
    <property type="molecule type" value="Genomic_DNA"/>
</dbReference>
<dbReference type="GO" id="GO:0046872">
    <property type="term" value="F:metal ion binding"/>
    <property type="evidence" value="ECO:0007669"/>
    <property type="project" value="UniProtKB-KW"/>
</dbReference>
<evidence type="ECO:0000256" key="5">
    <source>
        <dbReference type="ARBA" id="ARBA00022729"/>
    </source>
</evidence>
<organism evidence="11 12">
    <name type="scientific">Cotesia congregata</name>
    <name type="common">Parasitoid wasp</name>
    <name type="synonym">Apanteles congregatus</name>
    <dbReference type="NCBI Taxonomy" id="51543"/>
    <lineage>
        <taxon>Eukaryota</taxon>
        <taxon>Metazoa</taxon>
        <taxon>Ecdysozoa</taxon>
        <taxon>Arthropoda</taxon>
        <taxon>Hexapoda</taxon>
        <taxon>Insecta</taxon>
        <taxon>Pterygota</taxon>
        <taxon>Neoptera</taxon>
        <taxon>Endopterygota</taxon>
        <taxon>Hymenoptera</taxon>
        <taxon>Apocrita</taxon>
        <taxon>Ichneumonoidea</taxon>
        <taxon>Braconidae</taxon>
        <taxon>Microgastrinae</taxon>
        <taxon>Cotesia</taxon>
    </lineage>
</organism>
<evidence type="ECO:0000259" key="9">
    <source>
        <dbReference type="Pfam" id="PF00149"/>
    </source>
</evidence>
<evidence type="ECO:0000313" key="11">
    <source>
        <dbReference type="EMBL" id="CAG5092369.1"/>
    </source>
</evidence>
<dbReference type="GO" id="GO:0008253">
    <property type="term" value="F:5'-nucleotidase activity"/>
    <property type="evidence" value="ECO:0007669"/>
    <property type="project" value="UniProtKB-EC"/>
</dbReference>
<dbReference type="InterPro" id="IPR036907">
    <property type="entry name" value="5'-Nucleotdase_C_sf"/>
</dbReference>
<dbReference type="AlphaFoldDB" id="A0A8J2HAY9"/>
<evidence type="ECO:0000259" key="10">
    <source>
        <dbReference type="Pfam" id="PF02872"/>
    </source>
</evidence>
<dbReference type="GO" id="GO:0005886">
    <property type="term" value="C:plasma membrane"/>
    <property type="evidence" value="ECO:0007669"/>
    <property type="project" value="TreeGrafter"/>
</dbReference>
<dbReference type="InterPro" id="IPR004843">
    <property type="entry name" value="Calcineurin-like_PHP"/>
</dbReference>
<feature type="signal peptide" evidence="8">
    <location>
        <begin position="1"/>
        <end position="17"/>
    </location>
</feature>
<reference evidence="11" key="1">
    <citation type="submission" date="2021-04" db="EMBL/GenBank/DDBJ databases">
        <authorList>
            <person name="Chebbi M.A.C M."/>
        </authorList>
    </citation>
    <scope>NUCLEOTIDE SEQUENCE</scope>
</reference>
<dbReference type="OrthoDB" id="7722975at2759"/>
<keyword evidence="7" id="KW-0378">Hydrolase</keyword>
<dbReference type="Pfam" id="PF00149">
    <property type="entry name" value="Metallophos"/>
    <property type="match status" value="2"/>
</dbReference>
<evidence type="ECO:0000256" key="1">
    <source>
        <dbReference type="ARBA" id="ARBA00000815"/>
    </source>
</evidence>
<dbReference type="GO" id="GO:0000166">
    <property type="term" value="F:nucleotide binding"/>
    <property type="evidence" value="ECO:0007669"/>
    <property type="project" value="UniProtKB-KW"/>
</dbReference>
<keyword evidence="5 8" id="KW-0732">Signal</keyword>
<dbReference type="SUPFAM" id="SSF56300">
    <property type="entry name" value="Metallo-dependent phosphatases"/>
    <property type="match status" value="2"/>
</dbReference>
<dbReference type="InterPro" id="IPR029052">
    <property type="entry name" value="Metallo-depent_PP-like"/>
</dbReference>
<dbReference type="EC" id="3.1.3.5" evidence="3"/>
<evidence type="ECO:0000256" key="3">
    <source>
        <dbReference type="ARBA" id="ARBA00012643"/>
    </source>
</evidence>
<dbReference type="Gene3D" id="3.90.780.10">
    <property type="entry name" value="5'-Nucleotidase, C-terminal domain"/>
    <property type="match status" value="2"/>
</dbReference>
<feature type="domain" description="5'-Nucleotidase C-terminal" evidence="10">
    <location>
        <begin position="804"/>
        <end position="984"/>
    </location>
</feature>
<dbReference type="PROSITE" id="PS00785">
    <property type="entry name" value="5_NUCLEOTIDASE_1"/>
    <property type="match status" value="1"/>
</dbReference>
<feature type="chain" id="PRO_5035222825" description="5'-nucleotidase" evidence="8">
    <location>
        <begin position="18"/>
        <end position="1051"/>
    </location>
</feature>
<dbReference type="PANTHER" id="PTHR11575">
    <property type="entry name" value="5'-NUCLEOTIDASE-RELATED"/>
    <property type="match status" value="1"/>
</dbReference>
<dbReference type="CDD" id="cd07409">
    <property type="entry name" value="MPP_CD73_N"/>
    <property type="match status" value="1"/>
</dbReference>
<sequence length="1051" mass="116603">MFVGFFVWFSIFLSVSAGPVKQEWKLHIVHTNDMHSRFEETSALSTRCMPKDRESGHCYGGFARLATLVRKAKNSSTPTLFLNAGDTYQGSVYYTVHKWKIVAKFLNLLMPDAISLGNHEFDDGPEGLVPFVNAAEFPIVTSNIDLTEEPELAAATNLINNSTILEVDGKRVGIIGYLTPETKVISSPGKVVFLDEVQSIRREVEKLRAKNVTIIIALGHSGFDIDKKIAAEVDGVDLVIGGHTNTFLYTGRKPDLEAPEGLYPTEVIQKNGRKVYVVQAYAYTKYLGNLSVTFDADGEVTNIIGNPILVTNDIEQASDIIQELELWKKETENFTRMEVGFSKVLLDGNDKNCRRGECNLGNVVVDAMVEYNAREYAGLEGWTDAAVAIHNSGSVRTSINKSPDAPITVSDIIAVLPFNNAVGKIQVTGKIIIDMLEHSVHTLEPNDTSNLSGRFLHFSGLQVVYNLFKPRGSRVVRNSVLIRCSKCRIPQYYKLQEDETYTVLITDFIYHGGDGYDMLDKLTWEPLGVTTDQILVDYIKRRSPIHAGVEWRISFIELSENLSGSAHRIYTQKMLILPISLGNHEFDDGPEGLVPFVNAAEFPIVTSNIDLTGEPELAAATNLINSTVLEVDGKRVGIIGYLTPETKVISSPGKVVFLDEVQSIRREVDKLRANNVTIIIALGHSGFDIDKKIATEVDGVDLVIGGHTNTFLFTGIKPDLEAPEGLYPTEVIQENGRKVYVVQAYAYTKYLGNLSVTFDADGEVTNIIGNPILVTNDIEQASDILQELEAWRPNSDMLSNISLGFTKVFLDGDKKRCRSRECNLGNLITEAMVDYNAKQYFGPFGWTDSSIAVINSGVIRKSINKALDNPVTMKDVLDVLPFCHSMVKVQLTGSGIFEMLEHSVDGLVCTKVCLITGRFLQFSGLTVIYNISQPRGSRVVRDSVFVLCSNCRTPAYEVVESNKTYTILTTDYLQSGGDGYKMLKNLTWINTGTTMDQIIANYLVTKSPVYPIINNKIMFFVNEPNRSSSNLHNYRLIVSLLIIIAYMTNCK</sequence>
<dbReference type="Gene3D" id="3.60.21.10">
    <property type="match status" value="2"/>
</dbReference>
<feature type="domain" description="Calcineurin-like phosphoesterase" evidence="9">
    <location>
        <begin position="27"/>
        <end position="244"/>
    </location>
</feature>
<dbReference type="PANTHER" id="PTHR11575:SF24">
    <property type="entry name" value="5'-NUCLEOTIDASE"/>
    <property type="match status" value="1"/>
</dbReference>
<proteinExistence type="inferred from homology"/>
<feature type="domain" description="Calcineurin-like phosphoesterase" evidence="9">
    <location>
        <begin position="538"/>
        <end position="708"/>
    </location>
</feature>
<comment type="similarity">
    <text evidence="2">Belongs to the 5'-nucleotidase family.</text>
</comment>
<dbReference type="Proteomes" id="UP000786811">
    <property type="component" value="Unassembled WGS sequence"/>
</dbReference>
<comment type="catalytic activity">
    <reaction evidence="1">
        <text>a ribonucleoside 5'-phosphate + H2O = a ribonucleoside + phosphate</text>
        <dbReference type="Rhea" id="RHEA:12484"/>
        <dbReference type="ChEBI" id="CHEBI:15377"/>
        <dbReference type="ChEBI" id="CHEBI:18254"/>
        <dbReference type="ChEBI" id="CHEBI:43474"/>
        <dbReference type="ChEBI" id="CHEBI:58043"/>
        <dbReference type="EC" id="3.1.3.5"/>
    </reaction>
</comment>